<protein>
    <submittedName>
        <fullName evidence="2">Hypothetical_protein</fullName>
    </submittedName>
</protein>
<proteinExistence type="predicted"/>
<name>A0AA86RV47_9EUKA</name>
<dbReference type="Proteomes" id="UP001642409">
    <property type="component" value="Unassembled WGS sequence"/>
</dbReference>
<organism evidence="1">
    <name type="scientific">Hexamita inflata</name>
    <dbReference type="NCBI Taxonomy" id="28002"/>
    <lineage>
        <taxon>Eukaryota</taxon>
        <taxon>Metamonada</taxon>
        <taxon>Diplomonadida</taxon>
        <taxon>Hexamitidae</taxon>
        <taxon>Hexamitinae</taxon>
        <taxon>Hexamita</taxon>
    </lineage>
</organism>
<evidence type="ECO:0000313" key="3">
    <source>
        <dbReference type="Proteomes" id="UP001642409"/>
    </source>
</evidence>
<dbReference type="AlphaFoldDB" id="A0AA86RV47"/>
<reference evidence="1" key="1">
    <citation type="submission" date="2023-06" db="EMBL/GenBank/DDBJ databases">
        <authorList>
            <person name="Kurt Z."/>
        </authorList>
    </citation>
    <scope>NUCLEOTIDE SEQUENCE</scope>
</reference>
<dbReference type="EMBL" id="CATOUU010001185">
    <property type="protein sequence ID" value="CAI9978439.1"/>
    <property type="molecule type" value="Genomic_DNA"/>
</dbReference>
<gene>
    <name evidence="2" type="ORF">HINF_LOCUS17840</name>
    <name evidence="1" type="ORF">HINF_LOCUS66084</name>
</gene>
<dbReference type="EMBL" id="CAXDID020000045">
    <property type="protein sequence ID" value="CAL6002274.1"/>
    <property type="molecule type" value="Genomic_DNA"/>
</dbReference>
<comment type="caution">
    <text evidence="1">The sequence shown here is derived from an EMBL/GenBank/DDBJ whole genome shotgun (WGS) entry which is preliminary data.</text>
</comment>
<accession>A0AA86RV47</accession>
<evidence type="ECO:0000313" key="1">
    <source>
        <dbReference type="EMBL" id="CAI9978439.1"/>
    </source>
</evidence>
<sequence length="213" mass="24925">MRIGQIGCERQNPPIQNAELHHQGFVWLRACNQRAFRIGKRQLLHCFLRNADGTTQVDSRIDRLARSSRATPLDACARVVDCPQLRRCAQRTQVSLKLMIIRVNLQFLYRRQNLYQRKLSEQIYFSLTLFLHNIYIIGCAQNTLAMLSLSKLRNCTCIHIEILSSYPSLQTACCLKQNTIKQRVRTKIDLNLQVLFQQTDTLPQRKKDQRWVI</sequence>
<keyword evidence="3" id="KW-1185">Reference proteome</keyword>
<reference evidence="2 3" key="2">
    <citation type="submission" date="2024-07" db="EMBL/GenBank/DDBJ databases">
        <authorList>
            <person name="Akdeniz Z."/>
        </authorList>
    </citation>
    <scope>NUCLEOTIDE SEQUENCE [LARGE SCALE GENOMIC DNA]</scope>
</reference>
<evidence type="ECO:0000313" key="2">
    <source>
        <dbReference type="EMBL" id="CAL6002274.1"/>
    </source>
</evidence>